<dbReference type="AlphaFoldDB" id="A0A8S3PMX7"/>
<dbReference type="Gene3D" id="3.90.1750.10">
    <property type="entry name" value="Hect, E3 ligase catalytic domains"/>
    <property type="match status" value="1"/>
</dbReference>
<gene>
    <name evidence="2" type="ORF">MEDL_362</name>
</gene>
<organism evidence="2 3">
    <name type="scientific">Mytilus edulis</name>
    <name type="common">Blue mussel</name>
    <dbReference type="NCBI Taxonomy" id="6550"/>
    <lineage>
        <taxon>Eukaryota</taxon>
        <taxon>Metazoa</taxon>
        <taxon>Spiralia</taxon>
        <taxon>Lophotrochozoa</taxon>
        <taxon>Mollusca</taxon>
        <taxon>Bivalvia</taxon>
        <taxon>Autobranchia</taxon>
        <taxon>Pteriomorphia</taxon>
        <taxon>Mytilida</taxon>
        <taxon>Mytiloidea</taxon>
        <taxon>Mytilidae</taxon>
        <taxon>Mytilinae</taxon>
        <taxon>Mytilus</taxon>
    </lineage>
</organism>
<dbReference type="EMBL" id="CAJPWZ010000018">
    <property type="protein sequence ID" value="CAG2184717.1"/>
    <property type="molecule type" value="Genomic_DNA"/>
</dbReference>
<evidence type="ECO:0000313" key="2">
    <source>
        <dbReference type="EMBL" id="CAG2184717.1"/>
    </source>
</evidence>
<dbReference type="GO" id="GO:0004842">
    <property type="term" value="F:ubiquitin-protein transferase activity"/>
    <property type="evidence" value="ECO:0007669"/>
    <property type="project" value="InterPro"/>
</dbReference>
<feature type="compositionally biased region" description="Basic and acidic residues" evidence="1">
    <location>
        <begin position="287"/>
        <end position="299"/>
    </location>
</feature>
<dbReference type="OrthoDB" id="6141057at2759"/>
<protein>
    <submittedName>
        <fullName evidence="2">Uncharacterized protein</fullName>
    </submittedName>
</protein>
<name>A0A8S3PMX7_MYTED</name>
<dbReference type="SUPFAM" id="SSF56204">
    <property type="entry name" value="Hect, E3 ligase catalytic domain"/>
    <property type="match status" value="1"/>
</dbReference>
<reference evidence="2" key="1">
    <citation type="submission" date="2021-03" db="EMBL/GenBank/DDBJ databases">
        <authorList>
            <person name="Bekaert M."/>
        </authorList>
    </citation>
    <scope>NUCLEOTIDE SEQUENCE</scope>
</reference>
<keyword evidence="3" id="KW-1185">Reference proteome</keyword>
<dbReference type="Proteomes" id="UP000683360">
    <property type="component" value="Unassembled WGS sequence"/>
</dbReference>
<evidence type="ECO:0000256" key="1">
    <source>
        <dbReference type="SAM" id="MobiDB-lite"/>
    </source>
</evidence>
<comment type="caution">
    <text evidence="2">The sequence shown here is derived from an EMBL/GenBank/DDBJ whole genome shotgun (WGS) entry which is preliminary data.</text>
</comment>
<dbReference type="PANTHER" id="PTHR46579:SF1">
    <property type="entry name" value="F5_8 TYPE C DOMAIN-CONTAINING PROTEIN"/>
    <property type="match status" value="1"/>
</dbReference>
<dbReference type="PANTHER" id="PTHR46579">
    <property type="entry name" value="F5/8 TYPE C DOMAIN-CONTAINING PROTEIN-RELATED"/>
    <property type="match status" value="1"/>
</dbReference>
<feature type="region of interest" description="Disordered" evidence="1">
    <location>
        <begin position="281"/>
        <end position="309"/>
    </location>
</feature>
<proteinExistence type="predicted"/>
<dbReference type="InterPro" id="IPR035983">
    <property type="entry name" value="Hect_E3_ubiquitin_ligase"/>
</dbReference>
<accession>A0A8S3PMX7</accession>
<sequence length="590" mass="66721">MYFKYGIETHAAGVRQRKADQPLRDTAYLWDLCTKEYMDSDITHYQNSKGLVERCVYQRCSKCGTDAMEKTGQNPHVKGVKGISILHAMDWFHIVNGIVPDYMHGVLLGVTKKMLGLMTSSSNSGESFFVKKNINKIDEMLMEMKPTDVITRLPRMLEEHFHSLKVSEFQILLLFISWTLWEGRAGREGEVKEKTGGGVRKLEVDIDTKAEELMQTGIDLFFIDGQSSHGSISELDFVLRDFKQSKVKLTSTVNELYETSRIKLLRLYIFTKKKMPEHLTPLIKPRSNHDSLRNTKEELPTPLKPDLPKQTVNVNKGNEVMPLQTALTSTFLTLPLQSISISPPMLPDLHFEDRVISSCHSSTQSIGDCSLMDFSDLIVSGPSDTINSEMLSETSVHLRIHRVNVLNELISHFKSANILNLKFKFEFVNECGSDVSGVSRDVYSSFWNIFLLKSAEGEEARVPCLASKWQNEEWKAIGRILLKGYTDCGYFPLQLAPAYAIALIFGEMSVTPEILLSSFMSYLSCSDRETVTAAINDALPEENLDDLTDILDQFGHNIPPQDQMKYTFNLIAHKEIIQKPKYALSGMAEA</sequence>
<evidence type="ECO:0000313" key="3">
    <source>
        <dbReference type="Proteomes" id="UP000683360"/>
    </source>
</evidence>